<keyword evidence="1" id="KW-0472">Membrane</keyword>
<organism evidence="2 3">
    <name type="scientific">Candidatus Nealsonbacteria bacterium RIFCSPLOWO2_02_39_8</name>
    <dbReference type="NCBI Taxonomy" id="1801674"/>
    <lineage>
        <taxon>Bacteria</taxon>
        <taxon>Candidatus Nealsoniibacteriota</taxon>
    </lineage>
</organism>
<protein>
    <submittedName>
        <fullName evidence="2">Uncharacterized protein</fullName>
    </submittedName>
</protein>
<evidence type="ECO:0000313" key="3">
    <source>
        <dbReference type="Proteomes" id="UP000176216"/>
    </source>
</evidence>
<evidence type="ECO:0000256" key="1">
    <source>
        <dbReference type="SAM" id="Phobius"/>
    </source>
</evidence>
<evidence type="ECO:0000313" key="2">
    <source>
        <dbReference type="EMBL" id="OGZ25089.1"/>
    </source>
</evidence>
<reference evidence="2 3" key="1">
    <citation type="journal article" date="2016" name="Nat. Commun.">
        <title>Thousands of microbial genomes shed light on interconnected biogeochemical processes in an aquifer system.</title>
        <authorList>
            <person name="Anantharaman K."/>
            <person name="Brown C.T."/>
            <person name="Hug L.A."/>
            <person name="Sharon I."/>
            <person name="Castelle C.J."/>
            <person name="Probst A.J."/>
            <person name="Thomas B.C."/>
            <person name="Singh A."/>
            <person name="Wilkins M.J."/>
            <person name="Karaoz U."/>
            <person name="Brodie E.L."/>
            <person name="Williams K.H."/>
            <person name="Hubbard S.S."/>
            <person name="Banfield J.F."/>
        </authorList>
    </citation>
    <scope>NUCLEOTIDE SEQUENCE [LARGE SCALE GENOMIC DNA]</scope>
</reference>
<name>A0A1G2EH55_9BACT</name>
<accession>A0A1G2EH55</accession>
<dbReference type="AlphaFoldDB" id="A0A1G2EH55"/>
<gene>
    <name evidence="2" type="ORF">A2W71_01025</name>
</gene>
<feature type="transmembrane region" description="Helical" evidence="1">
    <location>
        <begin position="103"/>
        <end position="122"/>
    </location>
</feature>
<dbReference type="Proteomes" id="UP000176216">
    <property type="component" value="Unassembled WGS sequence"/>
</dbReference>
<proteinExistence type="predicted"/>
<sequence>METQQNEENAATYTHYITWGDARRFFLTLATGGLAVLNFLLIIQAWKMLGLGELTMRQPYSWGQLVICWAFGGEYVIIACTAVCITATIKGGFRNLKPINEDGLIFGLIIGLISGLIIWLIFGLIFWLIIWLIGGLISGLIIGLIFGLIFGLIGEFTT</sequence>
<comment type="caution">
    <text evidence="2">The sequence shown here is derived from an EMBL/GenBank/DDBJ whole genome shotgun (WGS) entry which is preliminary data.</text>
</comment>
<keyword evidence="1" id="KW-0812">Transmembrane</keyword>
<feature type="transmembrane region" description="Helical" evidence="1">
    <location>
        <begin position="25"/>
        <end position="46"/>
    </location>
</feature>
<feature type="transmembrane region" description="Helical" evidence="1">
    <location>
        <begin position="128"/>
        <end position="153"/>
    </location>
</feature>
<feature type="transmembrane region" description="Helical" evidence="1">
    <location>
        <begin position="66"/>
        <end position="91"/>
    </location>
</feature>
<keyword evidence="1" id="KW-1133">Transmembrane helix</keyword>
<dbReference type="EMBL" id="MHMJ01000033">
    <property type="protein sequence ID" value="OGZ25089.1"/>
    <property type="molecule type" value="Genomic_DNA"/>
</dbReference>